<proteinExistence type="predicted"/>
<feature type="domain" description="Thioredoxin" evidence="6">
    <location>
        <begin position="325"/>
        <end position="464"/>
    </location>
</feature>
<dbReference type="SUPFAM" id="SSF52833">
    <property type="entry name" value="Thioredoxin-like"/>
    <property type="match status" value="1"/>
</dbReference>
<organism evidence="7 8">
    <name type="scientific">Mariniphaga anaerophila</name>
    <dbReference type="NCBI Taxonomy" id="1484053"/>
    <lineage>
        <taxon>Bacteria</taxon>
        <taxon>Pseudomonadati</taxon>
        <taxon>Bacteroidota</taxon>
        <taxon>Bacteroidia</taxon>
        <taxon>Marinilabiliales</taxon>
        <taxon>Prolixibacteraceae</taxon>
        <taxon>Mariniphaga</taxon>
    </lineage>
</organism>
<dbReference type="Gene3D" id="3.40.30.10">
    <property type="entry name" value="Glutaredoxin"/>
    <property type="match status" value="1"/>
</dbReference>
<dbReference type="STRING" id="1484053.SAMN05444274_103157"/>
<keyword evidence="4" id="KW-0676">Redox-active center</keyword>
<evidence type="ECO:0000256" key="1">
    <source>
        <dbReference type="ARBA" id="ARBA00004196"/>
    </source>
</evidence>
<dbReference type="OrthoDB" id="9805634at2"/>
<dbReference type="InterPro" id="IPR036249">
    <property type="entry name" value="Thioredoxin-like_sf"/>
</dbReference>
<dbReference type="Pfam" id="PF00578">
    <property type="entry name" value="AhpC-TSA"/>
    <property type="match status" value="1"/>
</dbReference>
<accession>A0A1M4XX36</accession>
<evidence type="ECO:0000256" key="2">
    <source>
        <dbReference type="ARBA" id="ARBA00022748"/>
    </source>
</evidence>
<dbReference type="GO" id="GO:0017004">
    <property type="term" value="P:cytochrome complex assembly"/>
    <property type="evidence" value="ECO:0007669"/>
    <property type="project" value="UniProtKB-KW"/>
</dbReference>
<dbReference type="InterPro" id="IPR013766">
    <property type="entry name" value="Thioredoxin_domain"/>
</dbReference>
<dbReference type="RefSeq" id="WP_073000168.1">
    <property type="nucleotide sequence ID" value="NZ_FQUM01000003.1"/>
</dbReference>
<feature type="signal peptide" evidence="5">
    <location>
        <begin position="1"/>
        <end position="18"/>
    </location>
</feature>
<feature type="chain" id="PRO_5013087141" evidence="5">
    <location>
        <begin position="19"/>
        <end position="466"/>
    </location>
</feature>
<evidence type="ECO:0000313" key="7">
    <source>
        <dbReference type="EMBL" id="SHE98127.1"/>
    </source>
</evidence>
<comment type="subcellular location">
    <subcellularLocation>
        <location evidence="1">Cell envelope</location>
    </subcellularLocation>
</comment>
<dbReference type="EMBL" id="FQUM01000003">
    <property type="protein sequence ID" value="SHE98127.1"/>
    <property type="molecule type" value="Genomic_DNA"/>
</dbReference>
<evidence type="ECO:0000313" key="8">
    <source>
        <dbReference type="Proteomes" id="UP000184164"/>
    </source>
</evidence>
<gene>
    <name evidence="7" type="ORF">SAMN05444274_103157</name>
</gene>
<reference evidence="7 8" key="1">
    <citation type="submission" date="2016-11" db="EMBL/GenBank/DDBJ databases">
        <authorList>
            <person name="Jaros S."/>
            <person name="Januszkiewicz K."/>
            <person name="Wedrychowicz H."/>
        </authorList>
    </citation>
    <scope>NUCLEOTIDE SEQUENCE [LARGE SCALE GENOMIC DNA]</scope>
    <source>
        <strain evidence="7 8">DSM 26910</strain>
    </source>
</reference>
<dbReference type="InterPro" id="IPR000866">
    <property type="entry name" value="AhpC/TSA"/>
</dbReference>
<dbReference type="AlphaFoldDB" id="A0A1M4XX36"/>
<keyword evidence="8" id="KW-1185">Reference proteome</keyword>
<protein>
    <submittedName>
        <fullName evidence="7">Peroxiredoxin</fullName>
    </submittedName>
</protein>
<keyword evidence="3" id="KW-1015">Disulfide bond</keyword>
<dbReference type="GO" id="GO:0016491">
    <property type="term" value="F:oxidoreductase activity"/>
    <property type="evidence" value="ECO:0007669"/>
    <property type="project" value="InterPro"/>
</dbReference>
<dbReference type="PANTHER" id="PTHR42852">
    <property type="entry name" value="THIOL:DISULFIDE INTERCHANGE PROTEIN DSBE"/>
    <property type="match status" value="1"/>
</dbReference>
<evidence type="ECO:0000259" key="6">
    <source>
        <dbReference type="PROSITE" id="PS51352"/>
    </source>
</evidence>
<keyword evidence="5" id="KW-0732">Signal</keyword>
<dbReference type="InterPro" id="IPR050553">
    <property type="entry name" value="Thioredoxin_ResA/DsbE_sf"/>
</dbReference>
<dbReference type="GO" id="GO:0030313">
    <property type="term" value="C:cell envelope"/>
    <property type="evidence" value="ECO:0007669"/>
    <property type="project" value="UniProtKB-SubCell"/>
</dbReference>
<dbReference type="GO" id="GO:0016209">
    <property type="term" value="F:antioxidant activity"/>
    <property type="evidence" value="ECO:0007669"/>
    <property type="project" value="InterPro"/>
</dbReference>
<dbReference type="PANTHER" id="PTHR42852:SF6">
    <property type="entry name" value="THIOL:DISULFIDE INTERCHANGE PROTEIN DSBE"/>
    <property type="match status" value="1"/>
</dbReference>
<name>A0A1M4XX36_9BACT</name>
<evidence type="ECO:0000256" key="4">
    <source>
        <dbReference type="ARBA" id="ARBA00023284"/>
    </source>
</evidence>
<keyword evidence="2" id="KW-0201">Cytochrome c-type biogenesis</keyword>
<sequence length="466" mass="54110">MQKFFFLLMFFAPVSMFAQHFQMNVELNSAAGKDVYLANYYLGNIYVKDTVRLGDAGKGVFEADSLLPQGLYKIYLDENHHFDFLLGVNQQFTIKNESFYSKTVRVAGSEETAAFVDYTNFLSELQQKGAEISKASKAASGQEREKIQEEIAGLTTQLHNYWDSIALVLPGSFLEKFVRANYVPPLDISMLPEEVQHNDSLLLIARFYHQQKHFWDNFDYTDERFLYTPFFKKKLETWFTKVLYQNYDSVRNHVSSFIEEVKPQPRIFQFATSFFLNASINSNIMGMDALFVDIAREYYLSGQAFWASEESLEKIRENVLFAENNLIGKTAPDLTLESFDGEYVNLHQTEAKYTLVLIYEPNCSHCREFVPELYSKVFQPYKNKGLAVFAIYSDDNKDEWGEFLAEHNMFDWTNVWDQHHTSRFKVLYDGRITPGIYVLDENKTIVAKKITVEYLEAFMEAKLGAN</sequence>
<dbReference type="Proteomes" id="UP000184164">
    <property type="component" value="Unassembled WGS sequence"/>
</dbReference>
<evidence type="ECO:0000256" key="3">
    <source>
        <dbReference type="ARBA" id="ARBA00023157"/>
    </source>
</evidence>
<dbReference type="PROSITE" id="PS51352">
    <property type="entry name" value="THIOREDOXIN_2"/>
    <property type="match status" value="1"/>
</dbReference>
<evidence type="ECO:0000256" key="5">
    <source>
        <dbReference type="SAM" id="SignalP"/>
    </source>
</evidence>